<dbReference type="AlphaFoldDB" id="A0A1M7XWB8"/>
<keyword evidence="5" id="KW-1185">Reference proteome</keyword>
<feature type="binding site" evidence="3">
    <location>
        <position position="394"/>
    </location>
    <ligand>
        <name>Zn(2+)</name>
        <dbReference type="ChEBI" id="CHEBI:29105"/>
        <label>2</label>
    </ligand>
</feature>
<sequence>MISEREEKGECMSWKNLRVNGRRLQESLETMAKIGATPSGGVQRLALSDEDKAARDLFCSWLKEIDCEVTIDEMGNIFGHRPGRNRALPAVMSGSHIDSQPKGGRFDGIFGVMGALEVMRTLHENRVQTERDIVIVDWTNEEGSRFAPAMVSSGVWVGKLERDWAYARTDINGKTQGEELERIGYKGTVPAKAFPLHANYELHIEQGPMLERYGKTIGVPKGVLCLHWYDIYLTGTANQVGPTPMAGRNDCLLAAAEMIQAVNKVAHIQGDMVGTVGEIHNFPNSRNIIPDGVHFTVDVRSWEDAHALSAWEMMAREFQVIADRHGTHLRMETTWRVERAPFNPGLVDNVLEAADSLGYSSHYMVSGAGHDCSYINQIAPAAMIFIPSKGGRSHVEVEESSWEDCEKGTNVLLQCMLKSANEK</sequence>
<evidence type="ECO:0000313" key="5">
    <source>
        <dbReference type="Proteomes" id="UP000184603"/>
    </source>
</evidence>
<dbReference type="NCBIfam" id="TIGR01879">
    <property type="entry name" value="hydantase"/>
    <property type="match status" value="1"/>
</dbReference>
<dbReference type="PANTHER" id="PTHR32494:SF5">
    <property type="entry name" value="ALLANTOATE AMIDOHYDROLASE"/>
    <property type="match status" value="1"/>
</dbReference>
<protein>
    <submittedName>
        <fullName evidence="4">N-carbamoyl-L-amino-acid hydrolase</fullName>
    </submittedName>
</protein>
<dbReference type="GO" id="GO:0016813">
    <property type="term" value="F:hydrolase activity, acting on carbon-nitrogen (but not peptide) bonds, in linear amidines"/>
    <property type="evidence" value="ECO:0007669"/>
    <property type="project" value="InterPro"/>
</dbReference>
<comment type="similarity">
    <text evidence="1">Belongs to the peptidase M20 family.</text>
</comment>
<dbReference type="NCBIfam" id="NF006771">
    <property type="entry name" value="PRK09290.1-5"/>
    <property type="match status" value="1"/>
</dbReference>
<dbReference type="Pfam" id="PF01546">
    <property type="entry name" value="Peptidase_M20"/>
    <property type="match status" value="1"/>
</dbReference>
<feature type="binding site" evidence="3">
    <location>
        <position position="142"/>
    </location>
    <ligand>
        <name>Zn(2+)</name>
        <dbReference type="ChEBI" id="CHEBI:29105"/>
        <label>2</label>
    </ligand>
</feature>
<dbReference type="EMBL" id="FRFE01000001">
    <property type="protein sequence ID" value="SHO43063.1"/>
    <property type="molecule type" value="Genomic_DNA"/>
</dbReference>
<keyword evidence="3" id="KW-0479">Metal-binding</keyword>
<organism evidence="4 5">
    <name type="scientific">Desulfopila aestuarii DSM 18488</name>
    <dbReference type="NCBI Taxonomy" id="1121416"/>
    <lineage>
        <taxon>Bacteria</taxon>
        <taxon>Pseudomonadati</taxon>
        <taxon>Thermodesulfobacteriota</taxon>
        <taxon>Desulfobulbia</taxon>
        <taxon>Desulfobulbales</taxon>
        <taxon>Desulfocapsaceae</taxon>
        <taxon>Desulfopila</taxon>
    </lineage>
</organism>
<dbReference type="InterPro" id="IPR036264">
    <property type="entry name" value="Bact_exopeptidase_dim_dom"/>
</dbReference>
<accession>A0A1M7XWB8</accession>
<dbReference type="Gene3D" id="3.40.630.10">
    <property type="entry name" value="Zn peptidases"/>
    <property type="match status" value="1"/>
</dbReference>
<dbReference type="PIRSF" id="PIRSF001235">
    <property type="entry name" value="Amidase_carbamoylase"/>
    <property type="match status" value="1"/>
</dbReference>
<feature type="binding site" evidence="3">
    <location>
        <position position="96"/>
    </location>
    <ligand>
        <name>Zn(2+)</name>
        <dbReference type="ChEBI" id="CHEBI:29105"/>
        <label>1</label>
    </ligand>
</feature>
<dbReference type="Gene3D" id="3.30.70.360">
    <property type="match status" value="1"/>
</dbReference>
<dbReference type="STRING" id="1121416.SAMN02745220_00275"/>
<reference evidence="4 5" key="1">
    <citation type="submission" date="2016-12" db="EMBL/GenBank/DDBJ databases">
        <authorList>
            <person name="Song W.-J."/>
            <person name="Kurnit D.M."/>
        </authorList>
    </citation>
    <scope>NUCLEOTIDE SEQUENCE [LARGE SCALE GENOMIC DNA]</scope>
    <source>
        <strain evidence="4 5">DSM 18488</strain>
    </source>
</reference>
<keyword evidence="3" id="KW-0862">Zinc</keyword>
<proteinExistence type="inferred from homology"/>
<dbReference type="GO" id="GO:0046872">
    <property type="term" value="F:metal ion binding"/>
    <property type="evidence" value="ECO:0007669"/>
    <property type="project" value="UniProtKB-KW"/>
</dbReference>
<name>A0A1M7XWB8_9BACT</name>
<dbReference type="InterPro" id="IPR002933">
    <property type="entry name" value="Peptidase_M20"/>
</dbReference>
<dbReference type="CDD" id="cd03884">
    <property type="entry name" value="M20_bAS"/>
    <property type="match status" value="1"/>
</dbReference>
<dbReference type="PANTHER" id="PTHR32494">
    <property type="entry name" value="ALLANTOATE DEIMINASE-RELATED"/>
    <property type="match status" value="1"/>
</dbReference>
<dbReference type="SUPFAM" id="SSF55031">
    <property type="entry name" value="Bacterial exopeptidase dimerisation domain"/>
    <property type="match status" value="1"/>
</dbReference>
<feature type="binding site" evidence="3">
    <location>
        <position position="107"/>
    </location>
    <ligand>
        <name>Zn(2+)</name>
        <dbReference type="ChEBI" id="CHEBI:29105"/>
        <label>2</label>
    </ligand>
</feature>
<dbReference type="SUPFAM" id="SSF53187">
    <property type="entry name" value="Zn-dependent exopeptidases"/>
    <property type="match status" value="1"/>
</dbReference>
<evidence type="ECO:0000256" key="2">
    <source>
        <dbReference type="ARBA" id="ARBA00022801"/>
    </source>
</evidence>
<dbReference type="Proteomes" id="UP000184603">
    <property type="component" value="Unassembled WGS sequence"/>
</dbReference>
<comment type="cofactor">
    <cofactor evidence="3">
        <name>Zn(2+)</name>
        <dbReference type="ChEBI" id="CHEBI:29105"/>
    </cofactor>
    <text evidence="3">Binds 2 Zn(2+) ions per subunit.</text>
</comment>
<feature type="binding site" evidence="3">
    <location>
        <position position="203"/>
    </location>
    <ligand>
        <name>Zn(2+)</name>
        <dbReference type="ChEBI" id="CHEBI:29105"/>
        <label>1</label>
    </ligand>
</feature>
<evidence type="ECO:0000313" key="4">
    <source>
        <dbReference type="EMBL" id="SHO43063.1"/>
    </source>
</evidence>
<evidence type="ECO:0000256" key="1">
    <source>
        <dbReference type="ARBA" id="ARBA00006153"/>
    </source>
</evidence>
<gene>
    <name evidence="4" type="ORF">SAMN02745220_00275</name>
</gene>
<dbReference type="InterPro" id="IPR010158">
    <property type="entry name" value="Amidase_Cbmase"/>
</dbReference>
<dbReference type="OrthoDB" id="9808195at2"/>
<evidence type="ECO:0000256" key="3">
    <source>
        <dbReference type="PIRSR" id="PIRSR001235-1"/>
    </source>
</evidence>
<dbReference type="NCBIfam" id="NF006769">
    <property type="entry name" value="PRK09290.1-3"/>
    <property type="match status" value="1"/>
</dbReference>
<keyword evidence="2 4" id="KW-0378">Hydrolase</keyword>
<feature type="binding site" evidence="3">
    <location>
        <position position="107"/>
    </location>
    <ligand>
        <name>Zn(2+)</name>
        <dbReference type="ChEBI" id="CHEBI:29105"/>
        <label>1</label>
    </ligand>
</feature>